<dbReference type="InterPro" id="IPR039422">
    <property type="entry name" value="MarR/SlyA-like"/>
</dbReference>
<dbReference type="OrthoDB" id="162531at2"/>
<dbReference type="Gene3D" id="1.10.10.10">
    <property type="entry name" value="Winged helix-like DNA-binding domain superfamily/Winged helix DNA-binding domain"/>
    <property type="match status" value="1"/>
</dbReference>
<protein>
    <submittedName>
        <fullName evidence="2">MarR family transcriptional regulator</fullName>
    </submittedName>
</protein>
<dbReference type="InterPro" id="IPR036388">
    <property type="entry name" value="WH-like_DNA-bd_sf"/>
</dbReference>
<keyword evidence="3" id="KW-1185">Reference proteome</keyword>
<sequence length="154" mass="16705">MHSADAQRSAFASLLRELHDATVQAGFATARRMELSTTDAAAIEHIVLAAAPIGPAELSVRLGVTRSSATEIIDRLVRSGRMERRRDEVDGRRFRLVPTDAARELVSTELSPLERRVEEVGASFTPQQQGVIAEFLEAVATAHREFAVGETPAG</sequence>
<comment type="caution">
    <text evidence="2">The sequence shown here is derived from an EMBL/GenBank/DDBJ whole genome shotgun (WGS) entry which is preliminary data.</text>
</comment>
<dbReference type="GO" id="GO:0003700">
    <property type="term" value="F:DNA-binding transcription factor activity"/>
    <property type="evidence" value="ECO:0007669"/>
    <property type="project" value="InterPro"/>
</dbReference>
<evidence type="ECO:0000313" key="2">
    <source>
        <dbReference type="EMBL" id="TXK13712.1"/>
    </source>
</evidence>
<dbReference type="SMART" id="SM00347">
    <property type="entry name" value="HTH_MARR"/>
    <property type="match status" value="1"/>
</dbReference>
<dbReference type="PROSITE" id="PS50995">
    <property type="entry name" value="HTH_MARR_2"/>
    <property type="match status" value="1"/>
</dbReference>
<organism evidence="2 3">
    <name type="scientific">Microbacterium hatanonis</name>
    <dbReference type="NCBI Taxonomy" id="404366"/>
    <lineage>
        <taxon>Bacteria</taxon>
        <taxon>Bacillati</taxon>
        <taxon>Actinomycetota</taxon>
        <taxon>Actinomycetes</taxon>
        <taxon>Micrococcales</taxon>
        <taxon>Microbacteriaceae</taxon>
        <taxon>Microbacterium</taxon>
    </lineage>
</organism>
<gene>
    <name evidence="2" type="ORF">FVP77_10170</name>
</gene>
<dbReference type="EMBL" id="VRSV01000001">
    <property type="protein sequence ID" value="TXK13712.1"/>
    <property type="molecule type" value="Genomic_DNA"/>
</dbReference>
<evidence type="ECO:0000259" key="1">
    <source>
        <dbReference type="PROSITE" id="PS50995"/>
    </source>
</evidence>
<dbReference type="GO" id="GO:0006950">
    <property type="term" value="P:response to stress"/>
    <property type="evidence" value="ECO:0007669"/>
    <property type="project" value="TreeGrafter"/>
</dbReference>
<dbReference type="PANTHER" id="PTHR33164:SF43">
    <property type="entry name" value="HTH-TYPE TRANSCRIPTIONAL REPRESSOR YETL"/>
    <property type="match status" value="1"/>
</dbReference>
<dbReference type="PANTHER" id="PTHR33164">
    <property type="entry name" value="TRANSCRIPTIONAL REGULATOR, MARR FAMILY"/>
    <property type="match status" value="1"/>
</dbReference>
<name>A0A5C8I3U4_9MICO</name>
<feature type="domain" description="HTH marR-type" evidence="1">
    <location>
        <begin position="1"/>
        <end position="141"/>
    </location>
</feature>
<dbReference type="InterPro" id="IPR000835">
    <property type="entry name" value="HTH_MarR-typ"/>
</dbReference>
<proteinExistence type="predicted"/>
<dbReference type="Proteomes" id="UP000321034">
    <property type="component" value="Unassembled WGS sequence"/>
</dbReference>
<dbReference type="AlphaFoldDB" id="A0A5C8I3U4"/>
<dbReference type="Pfam" id="PF01047">
    <property type="entry name" value="MarR"/>
    <property type="match status" value="1"/>
</dbReference>
<reference evidence="2 3" key="1">
    <citation type="submission" date="2019-08" db="EMBL/GenBank/DDBJ databases">
        <authorList>
            <person name="Dong K."/>
        </authorList>
    </citation>
    <scope>NUCLEOTIDE SEQUENCE [LARGE SCALE GENOMIC DNA]</scope>
    <source>
        <strain evidence="2 3">JCM14558</strain>
    </source>
</reference>
<dbReference type="PRINTS" id="PR00598">
    <property type="entry name" value="HTHMARR"/>
</dbReference>
<dbReference type="RefSeq" id="WP_147894356.1">
    <property type="nucleotide sequence ID" value="NZ_BAAANR010000001.1"/>
</dbReference>
<accession>A0A5C8I3U4</accession>
<dbReference type="InterPro" id="IPR036390">
    <property type="entry name" value="WH_DNA-bd_sf"/>
</dbReference>
<dbReference type="SUPFAM" id="SSF46785">
    <property type="entry name" value="Winged helix' DNA-binding domain"/>
    <property type="match status" value="1"/>
</dbReference>
<evidence type="ECO:0000313" key="3">
    <source>
        <dbReference type="Proteomes" id="UP000321034"/>
    </source>
</evidence>